<dbReference type="Proteomes" id="UP000054279">
    <property type="component" value="Unassembled WGS sequence"/>
</dbReference>
<proteinExistence type="predicted"/>
<feature type="region of interest" description="Disordered" evidence="1">
    <location>
        <begin position="95"/>
        <end position="195"/>
    </location>
</feature>
<organism evidence="2 3">
    <name type="scientific">Sphaerobolus stellatus (strain SS14)</name>
    <dbReference type="NCBI Taxonomy" id="990650"/>
    <lineage>
        <taxon>Eukaryota</taxon>
        <taxon>Fungi</taxon>
        <taxon>Dikarya</taxon>
        <taxon>Basidiomycota</taxon>
        <taxon>Agaricomycotina</taxon>
        <taxon>Agaricomycetes</taxon>
        <taxon>Phallomycetidae</taxon>
        <taxon>Geastrales</taxon>
        <taxon>Sphaerobolaceae</taxon>
        <taxon>Sphaerobolus</taxon>
    </lineage>
</organism>
<feature type="compositionally biased region" description="Basic and acidic residues" evidence="1">
    <location>
        <begin position="173"/>
        <end position="184"/>
    </location>
</feature>
<name>A0A0C9UPF4_SPHS4</name>
<sequence length="271" mass="28787">MSSIPANPPFTHKKGHVPPNPEPKAFNAVLLFSGEIPTCFRNSSHGINISAETSGSSLAKANEKQTDLSQKLSFTSPTTATPEIKAAVIVVASGSVKPSTEQQTSTSSLGESSIKSDSSDGNLKAGQQAPSRKLFTFTVPSATPIPQPKTAESVSYSVTQANRQDSSPSPTTKVDDLTDGHSKADNQPVASTKPSSLDGVFRALPKLYHADGNITLLAEQLAFCVRREILISHCQGFVDILSAEGNSTEVLDGCSVIRLSDKKKSLKYSWR</sequence>
<protein>
    <submittedName>
        <fullName evidence="2">Uncharacterized protein</fullName>
    </submittedName>
</protein>
<feature type="region of interest" description="Disordered" evidence="1">
    <location>
        <begin position="1"/>
        <end position="24"/>
    </location>
</feature>
<keyword evidence="3" id="KW-1185">Reference proteome</keyword>
<dbReference type="HOGENOM" id="CLU_1027343_0_0_1"/>
<accession>A0A0C9UPF4</accession>
<dbReference type="OrthoDB" id="2799068at2759"/>
<feature type="compositionally biased region" description="Polar residues" evidence="1">
    <location>
        <begin position="150"/>
        <end position="172"/>
    </location>
</feature>
<feature type="compositionally biased region" description="Polar residues" evidence="1">
    <location>
        <begin position="96"/>
        <end position="121"/>
    </location>
</feature>
<feature type="region of interest" description="Disordered" evidence="1">
    <location>
        <begin position="54"/>
        <end position="74"/>
    </location>
</feature>
<evidence type="ECO:0000313" key="2">
    <source>
        <dbReference type="EMBL" id="KIJ36669.1"/>
    </source>
</evidence>
<dbReference type="EMBL" id="KN837176">
    <property type="protein sequence ID" value="KIJ36669.1"/>
    <property type="molecule type" value="Genomic_DNA"/>
</dbReference>
<reference evidence="2 3" key="1">
    <citation type="submission" date="2014-06" db="EMBL/GenBank/DDBJ databases">
        <title>Evolutionary Origins and Diversification of the Mycorrhizal Mutualists.</title>
        <authorList>
            <consortium name="DOE Joint Genome Institute"/>
            <consortium name="Mycorrhizal Genomics Consortium"/>
            <person name="Kohler A."/>
            <person name="Kuo A."/>
            <person name="Nagy L.G."/>
            <person name="Floudas D."/>
            <person name="Copeland A."/>
            <person name="Barry K.W."/>
            <person name="Cichocki N."/>
            <person name="Veneault-Fourrey C."/>
            <person name="LaButti K."/>
            <person name="Lindquist E.A."/>
            <person name="Lipzen A."/>
            <person name="Lundell T."/>
            <person name="Morin E."/>
            <person name="Murat C."/>
            <person name="Riley R."/>
            <person name="Ohm R."/>
            <person name="Sun H."/>
            <person name="Tunlid A."/>
            <person name="Henrissat B."/>
            <person name="Grigoriev I.V."/>
            <person name="Hibbett D.S."/>
            <person name="Martin F."/>
        </authorList>
    </citation>
    <scope>NUCLEOTIDE SEQUENCE [LARGE SCALE GENOMIC DNA]</scope>
    <source>
        <strain evidence="2 3">SS14</strain>
    </source>
</reference>
<evidence type="ECO:0000313" key="3">
    <source>
        <dbReference type="Proteomes" id="UP000054279"/>
    </source>
</evidence>
<evidence type="ECO:0000256" key="1">
    <source>
        <dbReference type="SAM" id="MobiDB-lite"/>
    </source>
</evidence>
<gene>
    <name evidence="2" type="ORF">M422DRAFT_261024</name>
</gene>
<dbReference type="AlphaFoldDB" id="A0A0C9UPF4"/>